<dbReference type="GO" id="GO:0006950">
    <property type="term" value="P:response to stress"/>
    <property type="evidence" value="ECO:0007669"/>
    <property type="project" value="UniProtKB-ARBA"/>
</dbReference>
<evidence type="ECO:0000256" key="4">
    <source>
        <dbReference type="ARBA" id="ARBA00023082"/>
    </source>
</evidence>
<evidence type="ECO:0000256" key="7">
    <source>
        <dbReference type="RuleBase" id="RU000716"/>
    </source>
</evidence>
<keyword evidence="4 7" id="KW-0731">Sigma factor</keyword>
<dbReference type="NCBIfam" id="TIGR02937">
    <property type="entry name" value="sigma70-ECF"/>
    <property type="match status" value="1"/>
</dbReference>
<dbReference type="InterPro" id="IPR032710">
    <property type="entry name" value="NTF2-like_dom_sf"/>
</dbReference>
<organism evidence="11 12">
    <name type="scientific">Streptosporangium album</name>
    <dbReference type="NCBI Taxonomy" id="47479"/>
    <lineage>
        <taxon>Bacteria</taxon>
        <taxon>Bacillati</taxon>
        <taxon>Actinomycetota</taxon>
        <taxon>Actinomycetes</taxon>
        <taxon>Streptosporangiales</taxon>
        <taxon>Streptosporangiaceae</taxon>
        <taxon>Streptosporangium</taxon>
    </lineage>
</organism>
<evidence type="ECO:0000256" key="6">
    <source>
        <dbReference type="ARBA" id="ARBA00023163"/>
    </source>
</evidence>
<dbReference type="PANTHER" id="PTHR43133:SF65">
    <property type="entry name" value="ECF RNA POLYMERASE SIGMA FACTOR SIGG"/>
    <property type="match status" value="1"/>
</dbReference>
<evidence type="ECO:0000259" key="10">
    <source>
        <dbReference type="Pfam" id="PF12680"/>
    </source>
</evidence>
<sequence length="332" mass="36824">MTDVETIPGAAEQDTVIAAAQAGDESAFAVLVERYRRELHVHCYRMLGSFEEAEDLVQETFLRAWRKRESFEVGTLFRAWLYRIATNACLDAIRHSSRRVQSLSSFAEVPWLQPYPDRLLDEVAPSDAEPDAVVVARETIELAFLAAVQLLPPRQRAVLILRDVLGWSAGETASLLETTVAAANSALQRARATMQERLPPRRDEWSASKPSEEERALVQRFIDAHERADADAAIAMLRHDARITMPPQPMCFDGVEAIAALLQAGLTDPGDWRLVPTRANRQPAAASYLRAPGDSEFRAFKLDVMRVEDGLVAEVTTFGATLFPAFGLPPTL</sequence>
<dbReference type="Pfam" id="PF04542">
    <property type="entry name" value="Sigma70_r2"/>
    <property type="match status" value="1"/>
</dbReference>
<dbReference type="Pfam" id="PF08281">
    <property type="entry name" value="Sigma70_r4_2"/>
    <property type="match status" value="1"/>
</dbReference>
<dbReference type="AlphaFoldDB" id="A0A7W7RTE5"/>
<dbReference type="InterPro" id="IPR014284">
    <property type="entry name" value="RNA_pol_sigma-70_dom"/>
</dbReference>
<name>A0A7W7RTE5_9ACTN</name>
<keyword evidence="12" id="KW-1185">Reference proteome</keyword>
<dbReference type="EMBL" id="JACHJU010000001">
    <property type="protein sequence ID" value="MBB4937238.1"/>
    <property type="molecule type" value="Genomic_DNA"/>
</dbReference>
<dbReference type="GO" id="GO:0003677">
    <property type="term" value="F:DNA binding"/>
    <property type="evidence" value="ECO:0007669"/>
    <property type="project" value="UniProtKB-KW"/>
</dbReference>
<dbReference type="GO" id="GO:0016987">
    <property type="term" value="F:sigma factor activity"/>
    <property type="evidence" value="ECO:0007669"/>
    <property type="project" value="UniProtKB-KW"/>
</dbReference>
<keyword evidence="6 7" id="KW-0804">Transcription</keyword>
<dbReference type="Gene3D" id="1.10.1740.10">
    <property type="match status" value="1"/>
</dbReference>
<accession>A0A7W7RTE5</accession>
<dbReference type="GO" id="GO:0006352">
    <property type="term" value="P:DNA-templated transcription initiation"/>
    <property type="evidence" value="ECO:0007669"/>
    <property type="project" value="InterPro"/>
</dbReference>
<evidence type="ECO:0000259" key="8">
    <source>
        <dbReference type="Pfam" id="PF04542"/>
    </source>
</evidence>
<dbReference type="InterPro" id="IPR013324">
    <property type="entry name" value="RNA_pol_sigma_r3/r4-like"/>
</dbReference>
<dbReference type="Proteomes" id="UP000534286">
    <property type="component" value="Unassembled WGS sequence"/>
</dbReference>
<dbReference type="CDD" id="cd06171">
    <property type="entry name" value="Sigma70_r4"/>
    <property type="match status" value="1"/>
</dbReference>
<dbReference type="NCBIfam" id="TIGR02960">
    <property type="entry name" value="SigX5"/>
    <property type="match status" value="1"/>
</dbReference>
<comment type="similarity">
    <text evidence="1 7">Belongs to the sigma-70 factor family. ECF subfamily.</text>
</comment>
<dbReference type="InterPro" id="IPR039425">
    <property type="entry name" value="RNA_pol_sigma-70-like"/>
</dbReference>
<dbReference type="Gene3D" id="1.10.10.10">
    <property type="entry name" value="Winged helix-like DNA-binding domain superfamily/Winged helix DNA-binding domain"/>
    <property type="match status" value="1"/>
</dbReference>
<dbReference type="Gene3D" id="3.10.450.50">
    <property type="match status" value="1"/>
</dbReference>
<dbReference type="RefSeq" id="WP_184753645.1">
    <property type="nucleotide sequence ID" value="NZ_BAABEK010000020.1"/>
</dbReference>
<dbReference type="PANTHER" id="PTHR43133">
    <property type="entry name" value="RNA POLYMERASE ECF-TYPE SIGMA FACTO"/>
    <property type="match status" value="1"/>
</dbReference>
<evidence type="ECO:0000256" key="2">
    <source>
        <dbReference type="ARBA" id="ARBA00011344"/>
    </source>
</evidence>
<evidence type="ECO:0000259" key="9">
    <source>
        <dbReference type="Pfam" id="PF08281"/>
    </source>
</evidence>
<proteinExistence type="inferred from homology"/>
<evidence type="ECO:0000256" key="1">
    <source>
        <dbReference type="ARBA" id="ARBA00010641"/>
    </source>
</evidence>
<dbReference type="InterPro" id="IPR000838">
    <property type="entry name" value="RNA_pol_sigma70_ECF_CS"/>
</dbReference>
<evidence type="ECO:0000256" key="5">
    <source>
        <dbReference type="ARBA" id="ARBA00023125"/>
    </source>
</evidence>
<comment type="subunit">
    <text evidence="2">Interacts transiently with the RNA polymerase catalytic core formed by RpoA, RpoB, RpoC and RpoZ (2 alpha, 1 beta, 1 beta' and 1 omega subunit) to form the RNA polymerase holoenzyme that can initiate transcription.</text>
</comment>
<comment type="caution">
    <text evidence="11">The sequence shown here is derived from an EMBL/GenBank/DDBJ whole genome shotgun (WGS) entry which is preliminary data.</text>
</comment>
<dbReference type="InterPro" id="IPR007627">
    <property type="entry name" value="RNA_pol_sigma70_r2"/>
</dbReference>
<protein>
    <recommendedName>
        <fullName evidence="7">RNA polymerase sigma factor</fullName>
    </recommendedName>
</protein>
<dbReference type="SUPFAM" id="SSF54427">
    <property type="entry name" value="NTF2-like"/>
    <property type="match status" value="1"/>
</dbReference>
<keyword evidence="5 7" id="KW-0238">DNA-binding</keyword>
<dbReference type="SUPFAM" id="SSF88659">
    <property type="entry name" value="Sigma3 and sigma4 domains of RNA polymerase sigma factors"/>
    <property type="match status" value="1"/>
</dbReference>
<dbReference type="InterPro" id="IPR036388">
    <property type="entry name" value="WH-like_DNA-bd_sf"/>
</dbReference>
<evidence type="ECO:0000313" key="12">
    <source>
        <dbReference type="Proteomes" id="UP000534286"/>
    </source>
</evidence>
<dbReference type="InterPro" id="IPR013325">
    <property type="entry name" value="RNA_pol_sigma_r2"/>
</dbReference>
<evidence type="ECO:0000256" key="3">
    <source>
        <dbReference type="ARBA" id="ARBA00023015"/>
    </source>
</evidence>
<keyword evidence="3 7" id="KW-0805">Transcription regulation</keyword>
<gene>
    <name evidence="11" type="ORF">FHR32_001543</name>
</gene>
<dbReference type="SUPFAM" id="SSF88946">
    <property type="entry name" value="Sigma2 domain of RNA polymerase sigma factors"/>
    <property type="match status" value="1"/>
</dbReference>
<feature type="domain" description="SnoaL-like" evidence="10">
    <location>
        <begin position="218"/>
        <end position="315"/>
    </location>
</feature>
<dbReference type="InterPro" id="IPR014305">
    <property type="entry name" value="RNA_pol_sigma-G_actinobac"/>
</dbReference>
<evidence type="ECO:0000313" key="11">
    <source>
        <dbReference type="EMBL" id="MBB4937238.1"/>
    </source>
</evidence>
<dbReference type="Pfam" id="PF12680">
    <property type="entry name" value="SnoaL_2"/>
    <property type="match status" value="1"/>
</dbReference>
<reference evidence="11 12" key="1">
    <citation type="submission" date="2020-08" db="EMBL/GenBank/DDBJ databases">
        <title>Sequencing the genomes of 1000 actinobacteria strains.</title>
        <authorList>
            <person name="Klenk H.-P."/>
        </authorList>
    </citation>
    <scope>NUCLEOTIDE SEQUENCE [LARGE SCALE GENOMIC DNA]</scope>
    <source>
        <strain evidence="11 12">DSM 43023</strain>
    </source>
</reference>
<dbReference type="NCBIfam" id="NF006089">
    <property type="entry name" value="PRK08241.1"/>
    <property type="match status" value="1"/>
</dbReference>
<dbReference type="InterPro" id="IPR013249">
    <property type="entry name" value="RNA_pol_sigma70_r4_t2"/>
</dbReference>
<dbReference type="PROSITE" id="PS01063">
    <property type="entry name" value="SIGMA70_ECF"/>
    <property type="match status" value="1"/>
</dbReference>
<dbReference type="InterPro" id="IPR037401">
    <property type="entry name" value="SnoaL-like"/>
</dbReference>
<feature type="domain" description="RNA polymerase sigma-70 region 2" evidence="8">
    <location>
        <begin position="31"/>
        <end position="98"/>
    </location>
</feature>
<feature type="domain" description="RNA polymerase sigma factor 70 region 4 type 2" evidence="9">
    <location>
        <begin position="143"/>
        <end position="194"/>
    </location>
</feature>